<evidence type="ECO:0000256" key="6">
    <source>
        <dbReference type="ARBA" id="ARBA00023136"/>
    </source>
</evidence>
<dbReference type="OrthoDB" id="1522724at2"/>
<evidence type="ECO:0000313" key="11">
    <source>
        <dbReference type="Proteomes" id="UP000270856"/>
    </source>
</evidence>
<feature type="transmembrane region" description="Helical" evidence="7">
    <location>
        <begin position="367"/>
        <end position="389"/>
    </location>
</feature>
<evidence type="ECO:0000256" key="5">
    <source>
        <dbReference type="ARBA" id="ARBA00022989"/>
    </source>
</evidence>
<evidence type="ECO:0000256" key="7">
    <source>
        <dbReference type="SAM" id="Phobius"/>
    </source>
</evidence>
<dbReference type="PANTHER" id="PTHR30489">
    <property type="entry name" value="LIPOPROTEIN-RELEASING SYSTEM TRANSMEMBRANE PROTEIN LOLE"/>
    <property type="match status" value="1"/>
</dbReference>
<dbReference type="EMBL" id="RPFJ01000009">
    <property type="protein sequence ID" value="RPD97760.1"/>
    <property type="molecule type" value="Genomic_DNA"/>
</dbReference>
<dbReference type="RefSeq" id="WP_123897485.1">
    <property type="nucleotide sequence ID" value="NZ_RPFJ01000009.1"/>
</dbReference>
<dbReference type="InterPro" id="IPR025857">
    <property type="entry name" value="MacB_PCD"/>
</dbReference>
<dbReference type="GO" id="GO:0098797">
    <property type="term" value="C:plasma membrane protein complex"/>
    <property type="evidence" value="ECO:0007669"/>
    <property type="project" value="TreeGrafter"/>
</dbReference>
<keyword evidence="6 7" id="KW-0472">Membrane</keyword>
<comment type="caution">
    <text evidence="10">The sequence shown here is derived from an EMBL/GenBank/DDBJ whole genome shotgun (WGS) entry which is preliminary data.</text>
</comment>
<gene>
    <name evidence="10" type="ORF">EGM88_08205</name>
</gene>
<accession>A0A3N4NZQ9</accession>
<keyword evidence="4 7" id="KW-0812">Transmembrane</keyword>
<protein>
    <submittedName>
        <fullName evidence="10">ABC transporter permease</fullName>
    </submittedName>
</protein>
<feature type="domain" description="ABC3 transporter permease C-terminal" evidence="8">
    <location>
        <begin position="277"/>
        <end position="396"/>
    </location>
</feature>
<evidence type="ECO:0000259" key="9">
    <source>
        <dbReference type="Pfam" id="PF12704"/>
    </source>
</evidence>
<feature type="transmembrane region" description="Helical" evidence="7">
    <location>
        <begin position="21"/>
        <end position="46"/>
    </location>
</feature>
<dbReference type="InterPro" id="IPR051447">
    <property type="entry name" value="Lipoprotein-release_system"/>
</dbReference>
<evidence type="ECO:0000256" key="4">
    <source>
        <dbReference type="ARBA" id="ARBA00022692"/>
    </source>
</evidence>
<reference evidence="10 11" key="1">
    <citation type="submission" date="2018-11" db="EMBL/GenBank/DDBJ databases">
        <title>Aureibaculum marinum gen. nov., sp. nov., a member of the family Flavobacteriaceae isolated from the Bohai Sea.</title>
        <authorList>
            <person name="Ji X."/>
        </authorList>
    </citation>
    <scope>NUCLEOTIDE SEQUENCE [LARGE SCALE GENOMIC DNA]</scope>
    <source>
        <strain evidence="10 11">BH-SD17</strain>
    </source>
</reference>
<evidence type="ECO:0000256" key="1">
    <source>
        <dbReference type="ARBA" id="ARBA00004651"/>
    </source>
</evidence>
<dbReference type="PANTHER" id="PTHR30489:SF0">
    <property type="entry name" value="LIPOPROTEIN-RELEASING SYSTEM TRANSMEMBRANE PROTEIN LOLE"/>
    <property type="match status" value="1"/>
</dbReference>
<dbReference type="Pfam" id="PF12704">
    <property type="entry name" value="MacB_PCD"/>
    <property type="match status" value="1"/>
</dbReference>
<dbReference type="InterPro" id="IPR003838">
    <property type="entry name" value="ABC3_permease_C"/>
</dbReference>
<organism evidence="10 11">
    <name type="scientific">Aureibaculum marinum</name>
    <dbReference type="NCBI Taxonomy" id="2487930"/>
    <lineage>
        <taxon>Bacteria</taxon>
        <taxon>Pseudomonadati</taxon>
        <taxon>Bacteroidota</taxon>
        <taxon>Flavobacteriia</taxon>
        <taxon>Flavobacteriales</taxon>
        <taxon>Flavobacteriaceae</taxon>
        <taxon>Aureibaculum</taxon>
    </lineage>
</organism>
<sequence length="402" mass="44839">MQFPLYIAKRYLLSKSSNNAINIITIIAATGVVVGTMALFIVLSVFSGLKDFSLDFIRVSDPDLKVSATEGKSFFFNDSIASVLNDNRIKHYSKVVEERAFFSYNEKSHIASIKGVDDNYLSVNNIDTAIYVGDWLDKEAINTVVIGNGVSAILSLGTYDYSESLKVSVPKPGKGYVTNPKTAFNTLNFQAVGVFRLTEELDRNYVFAHLTMVQSLLDYKPNQISAIELKLAENVNRSQVIEVLQQKLGNKFKIETREQLNAVFHKMLNTENLVSYLIFTLILIIALFNVIGAIVMMILDKRENLKTLFNLGASLKEIKKIFIFQGFLLSLFGLVLGLVLAITFVLLQNYFGLIMINASLAYPVKFTLFNVVVVFFTILSLGYLAALIASSRISKKLLADYG</sequence>
<comment type="subcellular location">
    <subcellularLocation>
        <location evidence="1">Cell membrane</location>
        <topology evidence="1">Multi-pass membrane protein</topology>
    </subcellularLocation>
</comment>
<dbReference type="Proteomes" id="UP000270856">
    <property type="component" value="Unassembled WGS sequence"/>
</dbReference>
<name>A0A3N4NZQ9_9FLAO</name>
<evidence type="ECO:0000313" key="10">
    <source>
        <dbReference type="EMBL" id="RPD97760.1"/>
    </source>
</evidence>
<dbReference type="AlphaFoldDB" id="A0A3N4NZQ9"/>
<dbReference type="Pfam" id="PF02687">
    <property type="entry name" value="FtsX"/>
    <property type="match status" value="1"/>
</dbReference>
<evidence type="ECO:0000256" key="2">
    <source>
        <dbReference type="ARBA" id="ARBA00005236"/>
    </source>
</evidence>
<keyword evidence="11" id="KW-1185">Reference proteome</keyword>
<proteinExistence type="inferred from homology"/>
<evidence type="ECO:0000256" key="3">
    <source>
        <dbReference type="ARBA" id="ARBA00022475"/>
    </source>
</evidence>
<comment type="similarity">
    <text evidence="2">Belongs to the ABC-4 integral membrane protein family. LolC/E subfamily.</text>
</comment>
<evidence type="ECO:0000259" key="8">
    <source>
        <dbReference type="Pfam" id="PF02687"/>
    </source>
</evidence>
<feature type="transmembrane region" description="Helical" evidence="7">
    <location>
        <begin position="321"/>
        <end position="347"/>
    </location>
</feature>
<keyword evidence="5 7" id="KW-1133">Transmembrane helix</keyword>
<feature type="domain" description="MacB-like periplasmic core" evidence="9">
    <location>
        <begin position="25"/>
        <end position="246"/>
    </location>
</feature>
<dbReference type="GO" id="GO:0044874">
    <property type="term" value="P:lipoprotein localization to outer membrane"/>
    <property type="evidence" value="ECO:0007669"/>
    <property type="project" value="TreeGrafter"/>
</dbReference>
<feature type="transmembrane region" description="Helical" evidence="7">
    <location>
        <begin position="273"/>
        <end position="300"/>
    </location>
</feature>
<keyword evidence="3" id="KW-1003">Cell membrane</keyword>